<organism evidence="2 3">
    <name type="scientific">Sutterella megalosphaeroides</name>
    <dbReference type="NCBI Taxonomy" id="2494234"/>
    <lineage>
        <taxon>Bacteria</taxon>
        <taxon>Pseudomonadati</taxon>
        <taxon>Pseudomonadota</taxon>
        <taxon>Betaproteobacteria</taxon>
        <taxon>Burkholderiales</taxon>
        <taxon>Sutterellaceae</taxon>
        <taxon>Sutterella</taxon>
    </lineage>
</organism>
<feature type="domain" description="Thioredoxin" evidence="1">
    <location>
        <begin position="1"/>
        <end position="109"/>
    </location>
</feature>
<evidence type="ECO:0000313" key="3">
    <source>
        <dbReference type="Proteomes" id="UP000271003"/>
    </source>
</evidence>
<dbReference type="PANTHER" id="PTHR45663:SF11">
    <property type="entry name" value="GEO12009P1"/>
    <property type="match status" value="1"/>
</dbReference>
<dbReference type="Proteomes" id="UP000271003">
    <property type="component" value="Chromosome"/>
</dbReference>
<dbReference type="InterPro" id="IPR036249">
    <property type="entry name" value="Thioredoxin-like_sf"/>
</dbReference>
<gene>
    <name evidence="2" type="ORF">SUTMEG_12250</name>
</gene>
<dbReference type="Gene3D" id="3.40.30.10">
    <property type="entry name" value="Glutaredoxin"/>
    <property type="match status" value="1"/>
</dbReference>
<name>A0A2Z6IAD5_9BURK</name>
<sequence length="110" mass="12100">MSEIVPVTSANLDEVVYKSDVPVILAIGASWCIDCRRAAPFYQAFAKEYAGRMKFVSIDSEASPELKEKFDVKHIPTMLVVKNGVELPGRLVEVKTPSELKAFIEQGLAA</sequence>
<evidence type="ECO:0000313" key="2">
    <source>
        <dbReference type="EMBL" id="BBF23334.1"/>
    </source>
</evidence>
<dbReference type="EMBL" id="AP018786">
    <property type="protein sequence ID" value="BBF23334.1"/>
    <property type="molecule type" value="Genomic_DNA"/>
</dbReference>
<dbReference type="CDD" id="cd02947">
    <property type="entry name" value="TRX_family"/>
    <property type="match status" value="1"/>
</dbReference>
<proteinExistence type="predicted"/>
<dbReference type="AlphaFoldDB" id="A0A2Z6IAD5"/>
<dbReference type="PANTHER" id="PTHR45663">
    <property type="entry name" value="GEO12009P1"/>
    <property type="match status" value="1"/>
</dbReference>
<reference evidence="2 3" key="1">
    <citation type="journal article" date="2018" name="Int. J. Syst. Evol. Microbiol.">
        <title>Mesosutterella multiformis gen. nov., sp. nov., a member of the family Sutterellaceae and Sutterella megalosphaeroides sp. nov., isolated from human faeces.</title>
        <authorList>
            <person name="Sakamoto M."/>
            <person name="Ikeyama N."/>
            <person name="Kunihiro T."/>
            <person name="Iino T."/>
            <person name="Yuki M."/>
            <person name="Ohkuma M."/>
        </authorList>
    </citation>
    <scope>NUCLEOTIDE SEQUENCE [LARGE SCALE GENOMIC DNA]</scope>
    <source>
        <strain evidence="2 3">6FBBBH3</strain>
    </source>
</reference>
<dbReference type="KEGG" id="sutt:SUTMEG_12250"/>
<dbReference type="GO" id="GO:0005737">
    <property type="term" value="C:cytoplasm"/>
    <property type="evidence" value="ECO:0007669"/>
    <property type="project" value="TreeGrafter"/>
</dbReference>
<dbReference type="InterPro" id="IPR013766">
    <property type="entry name" value="Thioredoxin_domain"/>
</dbReference>
<accession>A0A2Z6IAD5</accession>
<evidence type="ECO:0000259" key="1">
    <source>
        <dbReference type="PROSITE" id="PS51352"/>
    </source>
</evidence>
<dbReference type="PROSITE" id="PS51352">
    <property type="entry name" value="THIOREDOXIN_2"/>
    <property type="match status" value="1"/>
</dbReference>
<dbReference type="RefSeq" id="WP_120176957.1">
    <property type="nucleotide sequence ID" value="NZ_AP018786.1"/>
</dbReference>
<protein>
    <recommendedName>
        <fullName evidence="1">Thioredoxin domain-containing protein</fullName>
    </recommendedName>
</protein>
<dbReference type="Pfam" id="PF00085">
    <property type="entry name" value="Thioredoxin"/>
    <property type="match status" value="1"/>
</dbReference>
<dbReference type="SUPFAM" id="SSF52833">
    <property type="entry name" value="Thioredoxin-like"/>
    <property type="match status" value="1"/>
</dbReference>
<keyword evidence="3" id="KW-1185">Reference proteome</keyword>
<dbReference type="OrthoDB" id="215495at2"/>
<dbReference type="GO" id="GO:0015035">
    <property type="term" value="F:protein-disulfide reductase activity"/>
    <property type="evidence" value="ECO:0007669"/>
    <property type="project" value="TreeGrafter"/>
</dbReference>